<dbReference type="EMBL" id="BJVA01000004">
    <property type="protein sequence ID" value="GEK95777.1"/>
    <property type="molecule type" value="Genomic_DNA"/>
</dbReference>
<feature type="binding site" evidence="9 13">
    <location>
        <position position="442"/>
    </location>
    <ligand>
        <name>Mn(2+)</name>
        <dbReference type="ChEBI" id="CHEBI:29035"/>
        <label>2</label>
    </ligand>
</feature>
<evidence type="ECO:0000256" key="13">
    <source>
        <dbReference type="PIRSR" id="PIRSR001492-3"/>
    </source>
</evidence>
<comment type="pathway">
    <text evidence="3 9">Carbohydrate degradation; glycolysis; pyruvate from D-glyceraldehyde 3-phosphate: step 3/5.</text>
</comment>
<dbReference type="SUPFAM" id="SSF64158">
    <property type="entry name" value="2,3-Bisphosphoglycerate-independent phosphoglycerate mutase, substrate-binding domain"/>
    <property type="match status" value="1"/>
</dbReference>
<keyword evidence="7 9" id="KW-0464">Manganese</keyword>
<dbReference type="OrthoDB" id="9800863at2"/>
<evidence type="ECO:0000256" key="9">
    <source>
        <dbReference type="HAMAP-Rule" id="MF_01038"/>
    </source>
</evidence>
<evidence type="ECO:0000313" key="16">
    <source>
        <dbReference type="EMBL" id="GEK95777.1"/>
    </source>
</evidence>
<sequence length="510" mass="54580">MSTLPTPRPVMLVILDGFGWREDSSDNAVRLANIPTFDHLWATCPHAFLKTCGEDVGLPEGQMGNSEVGHLNIGAGRVVMQELPRISRSARDGSLARNPVLLDYITSLKASGGTCHLMGLISPGGVHAHQDHVVALAKIMSAAGVPVAVHIFSDGRDTPPRSGENFIGQFLKDLPSAVQVATLSGRYYAMDRDRRWDRVALAVDAIRDAKGPHAPDALSALQASYEADKGDEFVLPTVLGNYTGMKDGDGILACNFRADRIRQLLDVLVLPDFAEYESGRSVKFSAVCGMSRYSDHLAPHMSVLFAKESLDDLLGDVVSKAGRTQLRMAETEKYPHVTYFLNGGREVQFAGEERILVPSPKVATYDLQPEMSAPELTDKAVAAIESGKFDMIVLNFANPDMVGHTGSLPAAIKACETVDQGLGRISAAIIKAGGTLLVTADHGNCETMRDPVTGGAHTAHTLNVVPVILAHANDHTIHDGRLADLAPTMLALMGLRQPEAMTGVSLLEGA</sequence>
<organism evidence="16 17">
    <name type="scientific">Gluconobacter kanchanaburiensis NBRC 103587</name>
    <dbReference type="NCBI Taxonomy" id="1307948"/>
    <lineage>
        <taxon>Bacteria</taxon>
        <taxon>Pseudomonadati</taxon>
        <taxon>Pseudomonadota</taxon>
        <taxon>Alphaproteobacteria</taxon>
        <taxon>Acetobacterales</taxon>
        <taxon>Acetobacteraceae</taxon>
        <taxon>Gluconobacter</taxon>
    </lineage>
</organism>
<keyword evidence="8 9" id="KW-0413">Isomerase</keyword>
<dbReference type="AlphaFoldDB" id="A0A511BD90"/>
<feature type="binding site" evidence="9 13">
    <location>
        <position position="404"/>
    </location>
    <ligand>
        <name>Mn(2+)</name>
        <dbReference type="ChEBI" id="CHEBI:29035"/>
        <label>1</label>
    </ligand>
</feature>
<feature type="binding site" evidence="9 13">
    <location>
        <position position="66"/>
    </location>
    <ligand>
        <name>Mn(2+)</name>
        <dbReference type="ChEBI" id="CHEBI:29035"/>
        <label>2</label>
    </ligand>
</feature>
<evidence type="ECO:0000256" key="5">
    <source>
        <dbReference type="ARBA" id="ARBA00022723"/>
    </source>
</evidence>
<dbReference type="HAMAP" id="MF_01038">
    <property type="entry name" value="GpmI"/>
    <property type="match status" value="1"/>
</dbReference>
<evidence type="ECO:0000256" key="4">
    <source>
        <dbReference type="ARBA" id="ARBA00008819"/>
    </source>
</evidence>
<evidence type="ECO:0000256" key="10">
    <source>
        <dbReference type="NCBIfam" id="TIGR01307"/>
    </source>
</evidence>
<dbReference type="RefSeq" id="WP_146859759.1">
    <property type="nucleotide sequence ID" value="NZ_BARK01000005.1"/>
</dbReference>
<evidence type="ECO:0000256" key="6">
    <source>
        <dbReference type="ARBA" id="ARBA00023152"/>
    </source>
</evidence>
<dbReference type="GO" id="GO:0004619">
    <property type="term" value="F:phosphoglycerate mutase activity"/>
    <property type="evidence" value="ECO:0007669"/>
    <property type="project" value="UniProtKB-UniRule"/>
</dbReference>
<evidence type="ECO:0000256" key="11">
    <source>
        <dbReference type="PIRSR" id="PIRSR001492-1"/>
    </source>
</evidence>
<keyword evidence="6 9" id="KW-0324">Glycolysis</keyword>
<evidence type="ECO:0000256" key="1">
    <source>
        <dbReference type="ARBA" id="ARBA00000370"/>
    </source>
</evidence>
<proteinExistence type="inferred from homology"/>
<dbReference type="Gene3D" id="3.40.1450.10">
    <property type="entry name" value="BPG-independent phosphoglycerate mutase, domain B"/>
    <property type="match status" value="1"/>
</dbReference>
<dbReference type="InterPro" id="IPR017850">
    <property type="entry name" value="Alkaline_phosphatase_core_sf"/>
</dbReference>
<dbReference type="InterPro" id="IPR005995">
    <property type="entry name" value="Pgm_bpd_ind"/>
</dbReference>
<comment type="caution">
    <text evidence="16">The sequence shown here is derived from an EMBL/GenBank/DDBJ whole genome shotgun (WGS) entry which is preliminary data.</text>
</comment>
<name>A0A511BD90_9PROT</name>
<dbReference type="Gene3D" id="3.40.720.10">
    <property type="entry name" value="Alkaline Phosphatase, subunit A"/>
    <property type="match status" value="1"/>
</dbReference>
<feature type="binding site" evidence="9 13">
    <location>
        <position position="460"/>
    </location>
    <ligand>
        <name>Mn(2+)</name>
        <dbReference type="ChEBI" id="CHEBI:29035"/>
        <label>1</label>
    </ligand>
</feature>
<dbReference type="Proteomes" id="UP000321079">
    <property type="component" value="Unassembled WGS sequence"/>
</dbReference>
<feature type="binding site" evidence="9 12">
    <location>
        <position position="192"/>
    </location>
    <ligand>
        <name>substrate</name>
    </ligand>
</feature>
<evidence type="ECO:0000256" key="2">
    <source>
        <dbReference type="ARBA" id="ARBA00002315"/>
    </source>
</evidence>
<reference evidence="16 17" key="1">
    <citation type="submission" date="2019-07" db="EMBL/GenBank/DDBJ databases">
        <title>Whole genome shotgun sequence of Gluconobacter kanchanaburiensis NBRC 103587.</title>
        <authorList>
            <person name="Hosoyama A."/>
            <person name="Uohara A."/>
            <person name="Ohji S."/>
            <person name="Ichikawa N."/>
        </authorList>
    </citation>
    <scope>NUCLEOTIDE SEQUENCE [LARGE SCALE GENOMIC DNA]</scope>
    <source>
        <strain evidence="16 17">NBRC 103587</strain>
    </source>
</reference>
<keyword evidence="17" id="KW-1185">Reference proteome</keyword>
<feature type="binding site" evidence="9 12">
    <location>
        <position position="127"/>
    </location>
    <ligand>
        <name>substrate</name>
    </ligand>
</feature>
<comment type="catalytic activity">
    <reaction evidence="1 9">
        <text>(2R)-2-phosphoglycerate = (2R)-3-phosphoglycerate</text>
        <dbReference type="Rhea" id="RHEA:15901"/>
        <dbReference type="ChEBI" id="CHEBI:58272"/>
        <dbReference type="ChEBI" id="CHEBI:58289"/>
        <dbReference type="EC" id="5.4.2.12"/>
    </reaction>
</comment>
<dbReference type="PIRSF" id="PIRSF001492">
    <property type="entry name" value="IPGAM"/>
    <property type="match status" value="1"/>
</dbReference>
<dbReference type="CDD" id="cd16010">
    <property type="entry name" value="iPGM"/>
    <property type="match status" value="1"/>
</dbReference>
<feature type="binding site" evidence="9 12">
    <location>
        <begin position="257"/>
        <end position="260"/>
    </location>
    <ligand>
        <name>substrate</name>
    </ligand>
</feature>
<dbReference type="NCBIfam" id="TIGR01307">
    <property type="entry name" value="pgm_bpd_ind"/>
    <property type="match status" value="1"/>
</dbReference>
<evidence type="ECO:0000256" key="12">
    <source>
        <dbReference type="PIRSR" id="PIRSR001492-2"/>
    </source>
</evidence>
<protein>
    <recommendedName>
        <fullName evidence="9 10">2,3-bisphosphoglycerate-independent phosphoglycerate mutase</fullName>
        <shortName evidence="9">BPG-independent PGAM</shortName>
        <shortName evidence="9">Phosphoglyceromutase</shortName>
        <shortName evidence="9">iPGM</shortName>
        <ecNumber evidence="9 10">5.4.2.12</ecNumber>
    </recommendedName>
</protein>
<feature type="domain" description="BPG-independent PGAM N-terminal" evidence="15">
    <location>
        <begin position="86"/>
        <end position="294"/>
    </location>
</feature>
<evidence type="ECO:0000259" key="14">
    <source>
        <dbReference type="Pfam" id="PF01676"/>
    </source>
</evidence>
<dbReference type="UniPathway" id="UPA00109">
    <property type="reaction ID" value="UER00186"/>
</dbReference>
<dbReference type="InterPro" id="IPR036646">
    <property type="entry name" value="PGAM_B_sf"/>
</dbReference>
<dbReference type="Pfam" id="PF06415">
    <property type="entry name" value="iPGM_N"/>
    <property type="match status" value="1"/>
</dbReference>
<feature type="binding site" evidence="9 12">
    <location>
        <position position="333"/>
    </location>
    <ligand>
        <name>substrate</name>
    </ligand>
</feature>
<evidence type="ECO:0000256" key="8">
    <source>
        <dbReference type="ARBA" id="ARBA00023235"/>
    </source>
</evidence>
<dbReference type="GO" id="GO:0030145">
    <property type="term" value="F:manganese ion binding"/>
    <property type="evidence" value="ECO:0007669"/>
    <property type="project" value="UniProtKB-UniRule"/>
</dbReference>
<dbReference type="EC" id="5.4.2.12" evidence="9 10"/>
<dbReference type="GO" id="GO:0006007">
    <property type="term" value="P:glucose catabolic process"/>
    <property type="evidence" value="ECO:0007669"/>
    <property type="project" value="InterPro"/>
</dbReference>
<evidence type="ECO:0000256" key="7">
    <source>
        <dbReference type="ARBA" id="ARBA00023211"/>
    </source>
</evidence>
<comment type="cofactor">
    <cofactor evidence="9">
        <name>Mn(2+)</name>
        <dbReference type="ChEBI" id="CHEBI:29035"/>
    </cofactor>
    <text evidence="9">Binds 2 manganese ions per subunit.</text>
</comment>
<feature type="binding site" evidence="9 13">
    <location>
        <position position="441"/>
    </location>
    <ligand>
        <name>Mn(2+)</name>
        <dbReference type="ChEBI" id="CHEBI:29035"/>
        <label>2</label>
    </ligand>
</feature>
<dbReference type="PANTHER" id="PTHR31637:SF0">
    <property type="entry name" value="2,3-BISPHOSPHOGLYCERATE-INDEPENDENT PHOSPHOGLYCERATE MUTASE"/>
    <property type="match status" value="1"/>
</dbReference>
<comment type="subunit">
    <text evidence="9">Monomer.</text>
</comment>
<dbReference type="FunFam" id="3.40.1450.10:FF:000002">
    <property type="entry name" value="2,3-bisphosphoglycerate-independent phosphoglycerate mutase"/>
    <property type="match status" value="1"/>
</dbReference>
<accession>A0A511BD90</accession>
<dbReference type="GO" id="GO:0006096">
    <property type="term" value="P:glycolytic process"/>
    <property type="evidence" value="ECO:0007669"/>
    <property type="project" value="UniProtKB-UniRule"/>
</dbReference>
<feature type="binding site" evidence="9 13">
    <location>
        <position position="400"/>
    </location>
    <ligand>
        <name>Mn(2+)</name>
        <dbReference type="ChEBI" id="CHEBI:29035"/>
        <label>1</label>
    </ligand>
</feature>
<comment type="function">
    <text evidence="2 9">Catalyzes the interconversion of 2-phosphoglycerate and 3-phosphoglycerate.</text>
</comment>
<feature type="active site" description="Phosphoserine intermediate" evidence="9 11">
    <location>
        <position position="66"/>
    </location>
</feature>
<feature type="binding site" evidence="9 13">
    <location>
        <position position="16"/>
    </location>
    <ligand>
        <name>Mn(2+)</name>
        <dbReference type="ChEBI" id="CHEBI:29035"/>
        <label>2</label>
    </ligand>
</feature>
<feature type="domain" description="Metalloenzyme" evidence="14">
    <location>
        <begin position="9"/>
        <end position="496"/>
    </location>
</feature>
<dbReference type="InterPro" id="IPR006124">
    <property type="entry name" value="Metalloenzyme"/>
</dbReference>
<dbReference type="GO" id="GO:0005829">
    <property type="term" value="C:cytosol"/>
    <property type="evidence" value="ECO:0007669"/>
    <property type="project" value="TreeGrafter"/>
</dbReference>
<gene>
    <name evidence="9 16" type="primary">gpmI</name>
    <name evidence="16" type="ORF">GKA01_09740</name>
</gene>
<dbReference type="SUPFAM" id="SSF53649">
    <property type="entry name" value="Alkaline phosphatase-like"/>
    <property type="match status" value="1"/>
</dbReference>
<comment type="similarity">
    <text evidence="4 9">Belongs to the BPG-independent phosphoglycerate mutase family.</text>
</comment>
<evidence type="ECO:0000259" key="15">
    <source>
        <dbReference type="Pfam" id="PF06415"/>
    </source>
</evidence>
<dbReference type="Pfam" id="PF01676">
    <property type="entry name" value="Metalloenzyme"/>
    <property type="match status" value="1"/>
</dbReference>
<feature type="binding site" evidence="9 12">
    <location>
        <position position="186"/>
    </location>
    <ligand>
        <name>substrate</name>
    </ligand>
</feature>
<keyword evidence="5 9" id="KW-0479">Metal-binding</keyword>
<dbReference type="PANTHER" id="PTHR31637">
    <property type="entry name" value="2,3-BISPHOSPHOGLYCERATE-INDEPENDENT PHOSPHOGLYCERATE MUTASE"/>
    <property type="match status" value="1"/>
</dbReference>
<dbReference type="InterPro" id="IPR011258">
    <property type="entry name" value="BPG-indep_PGM_N"/>
</dbReference>
<evidence type="ECO:0000256" key="3">
    <source>
        <dbReference type="ARBA" id="ARBA00004798"/>
    </source>
</evidence>
<feature type="binding site" evidence="9 12">
    <location>
        <begin position="156"/>
        <end position="157"/>
    </location>
    <ligand>
        <name>substrate</name>
    </ligand>
</feature>
<evidence type="ECO:0000313" key="17">
    <source>
        <dbReference type="Proteomes" id="UP000321079"/>
    </source>
</evidence>